<accession>A0A1H6U6D3</accession>
<dbReference type="STRING" id="1144548.SAMN05443287_102129"/>
<dbReference type="EMBL" id="FNYV01000002">
    <property type="protein sequence ID" value="SEI87851.1"/>
    <property type="molecule type" value="Genomic_DNA"/>
</dbReference>
<dbReference type="Gene3D" id="3.10.180.10">
    <property type="entry name" value="2,3-Dihydroxybiphenyl 1,2-Dioxygenase, domain 1"/>
    <property type="match status" value="1"/>
</dbReference>
<proteinExistence type="predicted"/>
<evidence type="ECO:0000313" key="2">
    <source>
        <dbReference type="EMBL" id="SEI87851.1"/>
    </source>
</evidence>
<dbReference type="AlphaFoldDB" id="A0A1H6U6D3"/>
<dbReference type="PROSITE" id="PS51819">
    <property type="entry name" value="VOC"/>
    <property type="match status" value="1"/>
</dbReference>
<protein>
    <submittedName>
        <fullName evidence="2">Catechol 2,3-dioxygenase</fullName>
    </submittedName>
</protein>
<sequence length="126" mass="13858">MTVPTRLALTTVNLDTPDPAALARFYARLLGWDIEVEEADDVILRGPDGGVGLSFQRERAYARPTWPAEPGRQQMMMHLEIGVEDLVAALDHALACGATLAEFQPQDDVRVCLDPDGHPFCLWLTG</sequence>
<dbReference type="InterPro" id="IPR041581">
    <property type="entry name" value="Glyoxalase_6"/>
</dbReference>
<keyword evidence="3" id="KW-1185">Reference proteome</keyword>
<dbReference type="RefSeq" id="WP_092375934.1">
    <property type="nucleotide sequence ID" value="NZ_BOPI01000003.1"/>
</dbReference>
<organism evidence="2 3">
    <name type="scientific">Micromonospora phaseoli</name>
    <dbReference type="NCBI Taxonomy" id="1144548"/>
    <lineage>
        <taxon>Bacteria</taxon>
        <taxon>Bacillati</taxon>
        <taxon>Actinomycetota</taxon>
        <taxon>Actinomycetes</taxon>
        <taxon>Micromonosporales</taxon>
        <taxon>Micromonosporaceae</taxon>
        <taxon>Micromonospora</taxon>
    </lineage>
</organism>
<evidence type="ECO:0000313" key="3">
    <source>
        <dbReference type="Proteomes" id="UP000198707"/>
    </source>
</evidence>
<feature type="domain" description="VOC" evidence="1">
    <location>
        <begin position="6"/>
        <end position="126"/>
    </location>
</feature>
<dbReference type="Proteomes" id="UP000198707">
    <property type="component" value="Unassembled WGS sequence"/>
</dbReference>
<dbReference type="PANTHER" id="PTHR35908:SF1">
    <property type="entry name" value="CONSERVED PROTEIN"/>
    <property type="match status" value="1"/>
</dbReference>
<dbReference type="PANTHER" id="PTHR35908">
    <property type="entry name" value="HYPOTHETICAL FUSION PROTEIN"/>
    <property type="match status" value="1"/>
</dbReference>
<dbReference type="OrthoDB" id="4211373at2"/>
<dbReference type="InterPro" id="IPR037523">
    <property type="entry name" value="VOC_core"/>
</dbReference>
<keyword evidence="2" id="KW-0560">Oxidoreductase</keyword>
<dbReference type="SUPFAM" id="SSF54593">
    <property type="entry name" value="Glyoxalase/Bleomycin resistance protein/Dihydroxybiphenyl dioxygenase"/>
    <property type="match status" value="1"/>
</dbReference>
<dbReference type="Pfam" id="PF18029">
    <property type="entry name" value="Glyoxalase_6"/>
    <property type="match status" value="1"/>
</dbReference>
<name>A0A1H6U6D3_9ACTN</name>
<gene>
    <name evidence="2" type="ORF">SAMN05443287_102129</name>
</gene>
<evidence type="ECO:0000259" key="1">
    <source>
        <dbReference type="PROSITE" id="PS51819"/>
    </source>
</evidence>
<keyword evidence="2" id="KW-0223">Dioxygenase</keyword>
<dbReference type="GO" id="GO:0051213">
    <property type="term" value="F:dioxygenase activity"/>
    <property type="evidence" value="ECO:0007669"/>
    <property type="project" value="UniProtKB-KW"/>
</dbReference>
<reference evidence="3" key="1">
    <citation type="submission" date="2016-10" db="EMBL/GenBank/DDBJ databases">
        <authorList>
            <person name="Varghese N."/>
            <person name="Submissions S."/>
        </authorList>
    </citation>
    <scope>NUCLEOTIDE SEQUENCE [LARGE SCALE GENOMIC DNA]</scope>
    <source>
        <strain evidence="3">CGMCC 4.7038</strain>
    </source>
</reference>
<dbReference type="InterPro" id="IPR029068">
    <property type="entry name" value="Glyas_Bleomycin-R_OHBP_Dase"/>
</dbReference>